<dbReference type="GeneID" id="39598295"/>
<comment type="caution">
    <text evidence="4">The sequence shown here is derived from an EMBL/GenBank/DDBJ whole genome shotgun (WGS) entry which is preliminary data.</text>
</comment>
<accession>A0A443HVG7</accession>
<proteinExistence type="predicted"/>
<feature type="transmembrane region" description="Helical" evidence="2">
    <location>
        <begin position="278"/>
        <end position="306"/>
    </location>
</feature>
<feature type="transmembrane region" description="Helical" evidence="2">
    <location>
        <begin position="510"/>
        <end position="531"/>
    </location>
</feature>
<dbReference type="VEuPathDB" id="FungiDB:C8Q69DRAFT_444708"/>
<dbReference type="RefSeq" id="XP_028485467.1">
    <property type="nucleotide sequence ID" value="XM_028629018.1"/>
</dbReference>
<gene>
    <name evidence="4" type="ORF">C8Q69DRAFT_444708</name>
</gene>
<sequence>MAGWMLHALSWLLGLFQLISAAVLPRDVTITVPDGITYSAAKHLLCVPTTWSDVASFFLGNYLSHAATVVSFPGESKYVLIMNMALAIVFPAMGAARGLVAIVRHAATISDPVQQALRSRALCMVVRSQDWKPQRDEMMHSLAYVPKELREDEDGCNGYTLLAKHAQSVTEHEKKLKQHQIQVDMKVETPPWVASAVDDVHLEVVPRHFQIFGTYHLPPGYELAYVPPTALVRTLSDIKYSLFSSYSMGSAVIAIIQIIYASVTLYRSRGNQVTQYGYASFAFTVVPYLIMSFINMLGNLVTPAYASMYMVHSEMMDEALNRGGQFQGMVGRLESAPPSSSEFAVFSGSFEQDSKSDDDGWIFKPEDAEDQLAGDSETSVIVEPKEATPKKEAPEQNDESPEGTTTNRKSRTATWFGSIFHSNQKQSSSETDDNEKNPATRGLIICPSCYKFKETAKRSILTANHPDQYPLPGYILYRLTLLVISALPLAVIGGMSHFKAGPSSTVAQRAWTMSWLAVGSVVGGLNASHTLAKKMQFVKDARVHGHFWSKLAETIGFILILLALGAPAIGGFVVVAQMLRDYGSCQLLG</sequence>
<feature type="transmembrane region" description="Helical" evidence="2">
    <location>
        <begin position="78"/>
        <end position="100"/>
    </location>
</feature>
<evidence type="ECO:0000313" key="5">
    <source>
        <dbReference type="Proteomes" id="UP000283841"/>
    </source>
</evidence>
<feature type="transmembrane region" description="Helical" evidence="2">
    <location>
        <begin position="243"/>
        <end position="266"/>
    </location>
</feature>
<evidence type="ECO:0000256" key="3">
    <source>
        <dbReference type="SAM" id="SignalP"/>
    </source>
</evidence>
<dbReference type="AlphaFoldDB" id="A0A443HVG7"/>
<keyword evidence="5" id="KW-1185">Reference proteome</keyword>
<feature type="compositionally biased region" description="Polar residues" evidence="1">
    <location>
        <begin position="402"/>
        <end position="411"/>
    </location>
</feature>
<protein>
    <recommendedName>
        <fullName evidence="6">Transmembrane protein</fullName>
    </recommendedName>
</protein>
<feature type="chain" id="PRO_5019437799" description="Transmembrane protein" evidence="3">
    <location>
        <begin position="22"/>
        <end position="589"/>
    </location>
</feature>
<name>A0A443HVG7_BYSSP</name>
<evidence type="ECO:0008006" key="6">
    <source>
        <dbReference type="Google" id="ProtNLM"/>
    </source>
</evidence>
<keyword evidence="2" id="KW-1133">Transmembrane helix</keyword>
<feature type="transmembrane region" description="Helical" evidence="2">
    <location>
        <begin position="551"/>
        <end position="579"/>
    </location>
</feature>
<evidence type="ECO:0000256" key="2">
    <source>
        <dbReference type="SAM" id="Phobius"/>
    </source>
</evidence>
<reference evidence="4 5" key="1">
    <citation type="journal article" date="2018" name="Front. Microbiol.">
        <title>Genomic and genetic insights into a cosmopolitan fungus, Paecilomyces variotii (Eurotiales).</title>
        <authorList>
            <person name="Urquhart A.S."/>
            <person name="Mondo S.J."/>
            <person name="Makela M.R."/>
            <person name="Hane J.K."/>
            <person name="Wiebenga A."/>
            <person name="He G."/>
            <person name="Mihaltcheva S."/>
            <person name="Pangilinan J."/>
            <person name="Lipzen A."/>
            <person name="Barry K."/>
            <person name="de Vries R.P."/>
            <person name="Grigoriev I.V."/>
            <person name="Idnurm A."/>
        </authorList>
    </citation>
    <scope>NUCLEOTIDE SEQUENCE [LARGE SCALE GENOMIC DNA]</scope>
    <source>
        <strain evidence="4 5">CBS 101075</strain>
    </source>
</reference>
<feature type="transmembrane region" description="Helical" evidence="2">
    <location>
        <begin position="475"/>
        <end position="498"/>
    </location>
</feature>
<dbReference type="Proteomes" id="UP000283841">
    <property type="component" value="Unassembled WGS sequence"/>
</dbReference>
<evidence type="ECO:0000256" key="1">
    <source>
        <dbReference type="SAM" id="MobiDB-lite"/>
    </source>
</evidence>
<keyword evidence="3" id="KW-0732">Signal</keyword>
<keyword evidence="2" id="KW-0812">Transmembrane</keyword>
<dbReference type="EMBL" id="RCNU01000005">
    <property type="protein sequence ID" value="RWQ95822.1"/>
    <property type="molecule type" value="Genomic_DNA"/>
</dbReference>
<organism evidence="4 5">
    <name type="scientific">Byssochlamys spectabilis</name>
    <name type="common">Paecilomyces variotii</name>
    <dbReference type="NCBI Taxonomy" id="264951"/>
    <lineage>
        <taxon>Eukaryota</taxon>
        <taxon>Fungi</taxon>
        <taxon>Dikarya</taxon>
        <taxon>Ascomycota</taxon>
        <taxon>Pezizomycotina</taxon>
        <taxon>Eurotiomycetes</taxon>
        <taxon>Eurotiomycetidae</taxon>
        <taxon>Eurotiales</taxon>
        <taxon>Thermoascaceae</taxon>
        <taxon>Paecilomyces</taxon>
    </lineage>
</organism>
<evidence type="ECO:0000313" key="4">
    <source>
        <dbReference type="EMBL" id="RWQ95822.1"/>
    </source>
</evidence>
<feature type="signal peptide" evidence="3">
    <location>
        <begin position="1"/>
        <end position="21"/>
    </location>
</feature>
<feature type="region of interest" description="Disordered" evidence="1">
    <location>
        <begin position="350"/>
        <end position="411"/>
    </location>
</feature>
<feature type="compositionally biased region" description="Basic and acidic residues" evidence="1">
    <location>
        <begin position="383"/>
        <end position="394"/>
    </location>
</feature>
<keyword evidence="2" id="KW-0472">Membrane</keyword>